<name>A0A1H9TJT1_9ACTN</name>
<dbReference type="InterPro" id="IPR058533">
    <property type="entry name" value="Cation_efflux_TM"/>
</dbReference>
<dbReference type="PANTHER" id="PTHR43840:SF15">
    <property type="entry name" value="MITOCHONDRIAL METAL TRANSPORTER 1-RELATED"/>
    <property type="match status" value="1"/>
</dbReference>
<dbReference type="InterPro" id="IPR036837">
    <property type="entry name" value="Cation_efflux_CTD_sf"/>
</dbReference>
<evidence type="ECO:0000256" key="7">
    <source>
        <dbReference type="SAM" id="Phobius"/>
    </source>
</evidence>
<feature type="transmembrane region" description="Helical" evidence="7">
    <location>
        <begin position="129"/>
        <end position="152"/>
    </location>
</feature>
<feature type="domain" description="Cation efflux protein cytoplasmic" evidence="9">
    <location>
        <begin position="226"/>
        <end position="304"/>
    </location>
</feature>
<dbReference type="SUPFAM" id="SSF161111">
    <property type="entry name" value="Cation efflux protein transmembrane domain-like"/>
    <property type="match status" value="1"/>
</dbReference>
<feature type="domain" description="Cation efflux protein transmembrane" evidence="8">
    <location>
        <begin position="29"/>
        <end position="222"/>
    </location>
</feature>
<keyword evidence="6 7" id="KW-0472">Membrane</keyword>
<dbReference type="GO" id="GO:0006882">
    <property type="term" value="P:intracellular zinc ion homeostasis"/>
    <property type="evidence" value="ECO:0007669"/>
    <property type="project" value="TreeGrafter"/>
</dbReference>
<feature type="transmembrane region" description="Helical" evidence="7">
    <location>
        <begin position="197"/>
        <end position="214"/>
    </location>
</feature>
<keyword evidence="11" id="KW-1185">Reference proteome</keyword>
<dbReference type="Proteomes" id="UP000198815">
    <property type="component" value="Unassembled WGS sequence"/>
</dbReference>
<evidence type="ECO:0000256" key="5">
    <source>
        <dbReference type="ARBA" id="ARBA00022989"/>
    </source>
</evidence>
<evidence type="ECO:0000256" key="2">
    <source>
        <dbReference type="ARBA" id="ARBA00008114"/>
    </source>
</evidence>
<dbReference type="InterPro" id="IPR002524">
    <property type="entry name" value="Cation_efflux"/>
</dbReference>
<evidence type="ECO:0000313" key="11">
    <source>
        <dbReference type="Proteomes" id="UP000198815"/>
    </source>
</evidence>
<sequence length="317" mass="34401">MPIEVREILARVSSSPRYAEPVDLSKFAWLSIAAALATIGLKSWAAWTTGSVGLLSDALESLVNLVAAVVALFALKVSIKPPDDNHQFGHSKAEYFSAAVEGTMIFVAAMFIIYTGVERIANPRMPERLGVGLAVSMVASVINGVVGMVLLSQGRRRRSATLVADGRHLLTDVVTSVAVLVGVGLVMVTGVQILDPVVAILAGLNIIWIGYRLVHHSVEGLMDIALPPDVEAKIAEVLDRYRSTGDADFHAVRTRESGNHRFMEMHMLVPDEWTVKRGHDLAEDVIDALVLVEPDLRVSVHLEPKSDPKSYEDIDDV</sequence>
<evidence type="ECO:0000313" key="10">
    <source>
        <dbReference type="EMBL" id="SER97317.1"/>
    </source>
</evidence>
<evidence type="ECO:0000259" key="9">
    <source>
        <dbReference type="Pfam" id="PF16916"/>
    </source>
</evidence>
<dbReference type="GO" id="GO:0015086">
    <property type="term" value="F:cadmium ion transmembrane transporter activity"/>
    <property type="evidence" value="ECO:0007669"/>
    <property type="project" value="TreeGrafter"/>
</dbReference>
<organism evidence="10 11">
    <name type="scientific">Propionibacterium cyclohexanicum</name>
    <dbReference type="NCBI Taxonomy" id="64702"/>
    <lineage>
        <taxon>Bacteria</taxon>
        <taxon>Bacillati</taxon>
        <taxon>Actinomycetota</taxon>
        <taxon>Actinomycetes</taxon>
        <taxon>Propionibacteriales</taxon>
        <taxon>Propionibacteriaceae</taxon>
        <taxon>Propionibacterium</taxon>
    </lineage>
</organism>
<keyword evidence="3" id="KW-0813">Transport</keyword>
<dbReference type="SUPFAM" id="SSF160240">
    <property type="entry name" value="Cation efflux protein cytoplasmic domain-like"/>
    <property type="match status" value="1"/>
</dbReference>
<keyword evidence="4 7" id="KW-0812">Transmembrane</keyword>
<dbReference type="InterPro" id="IPR027469">
    <property type="entry name" value="Cation_efflux_TMD_sf"/>
</dbReference>
<dbReference type="InterPro" id="IPR050291">
    <property type="entry name" value="CDF_Transporter"/>
</dbReference>
<protein>
    <submittedName>
        <fullName evidence="10">Cation diffusion facilitator family transporter</fullName>
    </submittedName>
</protein>
<dbReference type="Pfam" id="PF01545">
    <property type="entry name" value="Cation_efflux"/>
    <property type="match status" value="1"/>
</dbReference>
<reference evidence="10 11" key="1">
    <citation type="submission" date="2016-10" db="EMBL/GenBank/DDBJ databases">
        <authorList>
            <person name="de Groot N.N."/>
        </authorList>
    </citation>
    <scope>NUCLEOTIDE SEQUENCE [LARGE SCALE GENOMIC DNA]</scope>
    <source>
        <strain evidence="10 11">DSM 16859</strain>
    </source>
</reference>
<dbReference type="GO" id="GO:0015093">
    <property type="term" value="F:ferrous iron transmembrane transporter activity"/>
    <property type="evidence" value="ECO:0007669"/>
    <property type="project" value="TreeGrafter"/>
</dbReference>
<accession>A0A1H9TJT1</accession>
<feature type="transmembrane region" description="Helical" evidence="7">
    <location>
        <begin position="95"/>
        <end position="117"/>
    </location>
</feature>
<gene>
    <name evidence="10" type="ORF">SAMN05443377_1248</name>
</gene>
<dbReference type="PANTHER" id="PTHR43840">
    <property type="entry name" value="MITOCHONDRIAL METAL TRANSPORTER 1-RELATED"/>
    <property type="match status" value="1"/>
</dbReference>
<dbReference type="AlphaFoldDB" id="A0A1H9TJT1"/>
<evidence type="ECO:0000256" key="4">
    <source>
        <dbReference type="ARBA" id="ARBA00022692"/>
    </source>
</evidence>
<proteinExistence type="inferred from homology"/>
<evidence type="ECO:0000256" key="3">
    <source>
        <dbReference type="ARBA" id="ARBA00022448"/>
    </source>
</evidence>
<feature type="transmembrane region" description="Helical" evidence="7">
    <location>
        <begin position="173"/>
        <end position="191"/>
    </location>
</feature>
<keyword evidence="5 7" id="KW-1133">Transmembrane helix</keyword>
<evidence type="ECO:0000256" key="6">
    <source>
        <dbReference type="ARBA" id="ARBA00023136"/>
    </source>
</evidence>
<dbReference type="NCBIfam" id="TIGR01297">
    <property type="entry name" value="CDF"/>
    <property type="match status" value="1"/>
</dbReference>
<dbReference type="GO" id="GO:0015341">
    <property type="term" value="F:zinc efflux antiporter activity"/>
    <property type="evidence" value="ECO:0007669"/>
    <property type="project" value="TreeGrafter"/>
</dbReference>
<dbReference type="GO" id="GO:0005886">
    <property type="term" value="C:plasma membrane"/>
    <property type="evidence" value="ECO:0007669"/>
    <property type="project" value="TreeGrafter"/>
</dbReference>
<dbReference type="Pfam" id="PF16916">
    <property type="entry name" value="ZT_dimer"/>
    <property type="match status" value="1"/>
</dbReference>
<feature type="transmembrane region" description="Helical" evidence="7">
    <location>
        <begin position="58"/>
        <end position="75"/>
    </location>
</feature>
<dbReference type="STRING" id="64702.SAMN05443377_1248"/>
<comment type="similarity">
    <text evidence="2">Belongs to the cation diffusion facilitator (CDF) transporter (TC 2.A.4) family.</text>
</comment>
<feature type="transmembrane region" description="Helical" evidence="7">
    <location>
        <begin position="27"/>
        <end position="46"/>
    </location>
</feature>
<evidence type="ECO:0000259" key="8">
    <source>
        <dbReference type="Pfam" id="PF01545"/>
    </source>
</evidence>
<dbReference type="InterPro" id="IPR027470">
    <property type="entry name" value="Cation_efflux_CTD"/>
</dbReference>
<evidence type="ECO:0000256" key="1">
    <source>
        <dbReference type="ARBA" id="ARBA00004141"/>
    </source>
</evidence>
<dbReference type="Gene3D" id="1.20.1510.10">
    <property type="entry name" value="Cation efflux protein transmembrane domain"/>
    <property type="match status" value="1"/>
</dbReference>
<dbReference type="Gene3D" id="3.30.70.1350">
    <property type="entry name" value="Cation efflux protein, cytoplasmic domain"/>
    <property type="match status" value="1"/>
</dbReference>
<dbReference type="EMBL" id="FOGZ01000024">
    <property type="protein sequence ID" value="SER97317.1"/>
    <property type="molecule type" value="Genomic_DNA"/>
</dbReference>
<comment type="subcellular location">
    <subcellularLocation>
        <location evidence="1">Membrane</location>
        <topology evidence="1">Multi-pass membrane protein</topology>
    </subcellularLocation>
</comment>